<protein>
    <recommendedName>
        <fullName evidence="5">HCP-like protein</fullName>
    </recommendedName>
</protein>
<dbReference type="EMBL" id="JAAAIM010000019">
    <property type="protein sequence ID" value="KAG0297943.1"/>
    <property type="molecule type" value="Genomic_DNA"/>
</dbReference>
<feature type="compositionally biased region" description="Polar residues" evidence="2">
    <location>
        <begin position="199"/>
        <end position="229"/>
    </location>
</feature>
<proteinExistence type="predicted"/>
<evidence type="ECO:0000256" key="2">
    <source>
        <dbReference type="SAM" id="MobiDB-lite"/>
    </source>
</evidence>
<feature type="compositionally biased region" description="Basic and acidic residues" evidence="2">
    <location>
        <begin position="288"/>
        <end position="298"/>
    </location>
</feature>
<dbReference type="SMART" id="SM00671">
    <property type="entry name" value="SEL1"/>
    <property type="match status" value="2"/>
</dbReference>
<evidence type="ECO:0000313" key="3">
    <source>
        <dbReference type="EMBL" id="KAG0297943.1"/>
    </source>
</evidence>
<evidence type="ECO:0000313" key="4">
    <source>
        <dbReference type="Proteomes" id="UP001194696"/>
    </source>
</evidence>
<keyword evidence="4" id="KW-1185">Reference proteome</keyword>
<reference evidence="3 4" key="1">
    <citation type="journal article" date="2020" name="Fungal Divers.">
        <title>Resolving the Mortierellaceae phylogeny through synthesis of multi-gene phylogenetics and phylogenomics.</title>
        <authorList>
            <person name="Vandepol N."/>
            <person name="Liber J."/>
            <person name="Desiro A."/>
            <person name="Na H."/>
            <person name="Kennedy M."/>
            <person name="Barry K."/>
            <person name="Grigoriev I.V."/>
            <person name="Miller A.N."/>
            <person name="O'Donnell K."/>
            <person name="Stajich J.E."/>
            <person name="Bonito G."/>
        </authorList>
    </citation>
    <scope>NUCLEOTIDE SEQUENCE [LARGE SCALE GENOMIC DNA]</scope>
    <source>
        <strain evidence="3 4">AD045</strain>
    </source>
</reference>
<dbReference type="Gene3D" id="1.25.40.10">
    <property type="entry name" value="Tetratricopeptide repeat domain"/>
    <property type="match status" value="1"/>
</dbReference>
<dbReference type="InterPro" id="IPR051726">
    <property type="entry name" value="Chitin_Synth_Reg"/>
</dbReference>
<dbReference type="PANTHER" id="PTHR46430">
    <property type="entry name" value="PROTEIN SKT5-RELATED"/>
    <property type="match status" value="1"/>
</dbReference>
<dbReference type="InterPro" id="IPR011990">
    <property type="entry name" value="TPR-like_helical_dom_sf"/>
</dbReference>
<comment type="caution">
    <text evidence="3">The sequence shown here is derived from an EMBL/GenBank/DDBJ whole genome shotgun (WGS) entry which is preliminary data.</text>
</comment>
<evidence type="ECO:0008006" key="5">
    <source>
        <dbReference type="Google" id="ProtNLM"/>
    </source>
</evidence>
<dbReference type="InterPro" id="IPR006597">
    <property type="entry name" value="Sel1-like"/>
</dbReference>
<feature type="region of interest" description="Disordered" evidence="2">
    <location>
        <begin position="172"/>
        <end position="233"/>
    </location>
</feature>
<gene>
    <name evidence="3" type="ORF">BGZ96_003922</name>
</gene>
<evidence type="ECO:0000256" key="1">
    <source>
        <dbReference type="ARBA" id="ARBA00022737"/>
    </source>
</evidence>
<dbReference type="Pfam" id="PF08238">
    <property type="entry name" value="Sel1"/>
    <property type="match status" value="2"/>
</dbReference>
<accession>A0ABQ7KF60</accession>
<dbReference type="Proteomes" id="UP001194696">
    <property type="component" value="Unassembled WGS sequence"/>
</dbReference>
<sequence>MTLKEPENQTEERVQAIRPVYKTGSSSSTNIVSDSEVLHVVIYLDPAGREIVIWEDILSAYKDALNVRQGSYVLPFLRGSDYMLIEPHCIAAVPDAVLDVHIGEPIVQQDTTLIITLAALQSALQVVSQSAVQSPPSQSSTQPVSLSEETVQDLGRSVASAFSKEFDVISKSHSAPVQSSNNNTRNTEVRTRNRTNDNSLTQAWPSGNTLRQQRRQSSIQDNISTNSLDSADESRSQVLYSAVDEDTTPPSVSVLSQFSQCPMVRRDDSYIQSISHDIARDQVNPDDGNTKDAGDSIKDNVPPVTPSYQLEQQAVLDSNLNTMSKLLRSLAAQAGQEEVESQYKLARAYEEGSEGLSRSDESAIEWYLKAANRGHLKSQIRVAKYYDEGFSVPKDCTIAFEWYMKAASRRNKLAQLRIAQMSTSVVESSRIRAKPWSGISEQPTLGAP</sequence>
<dbReference type="SUPFAM" id="SSF81901">
    <property type="entry name" value="HCP-like"/>
    <property type="match status" value="1"/>
</dbReference>
<keyword evidence="1" id="KW-0677">Repeat</keyword>
<feature type="region of interest" description="Disordered" evidence="2">
    <location>
        <begin position="280"/>
        <end position="303"/>
    </location>
</feature>
<name>A0ABQ7KF60_9FUNG</name>
<organism evidence="3 4">
    <name type="scientific">Linnemannia gamsii</name>
    <dbReference type="NCBI Taxonomy" id="64522"/>
    <lineage>
        <taxon>Eukaryota</taxon>
        <taxon>Fungi</taxon>
        <taxon>Fungi incertae sedis</taxon>
        <taxon>Mucoromycota</taxon>
        <taxon>Mortierellomycotina</taxon>
        <taxon>Mortierellomycetes</taxon>
        <taxon>Mortierellales</taxon>
        <taxon>Mortierellaceae</taxon>
        <taxon>Linnemannia</taxon>
    </lineage>
</organism>